<proteinExistence type="predicted"/>
<dbReference type="SUPFAM" id="SSF52047">
    <property type="entry name" value="RNI-like"/>
    <property type="match status" value="1"/>
</dbReference>
<sequence>MPRRRLDPLRSRSDSIHRPYPLPNPAPVPAESDPVPSTSTAPRFNPERKLACLANLPPELKTLIVRKVAEVDMEAAEGDWDDESEEGSTISDEGLDEGRANSRKKKALEKWGQEQLSMLEKREQDGEDFDEDGNPTLASLEMLRQRLIDAGCPDESSSGIIALSLVSREFNELASPFMWEAIDFEDRSNETIIDCINVILPKHARHVKVLEFGQAEDRMLRVDFAGAGFGTRDPFRPIRRTHLPIVEEAERLGGVTTTYEDGERLLPAIRELRTRSLLLAEVVRLCPNVIEINCETCPKTYPQWTIGLDRLPPRDLERLVYRTDHALEAVKKHLAHQLVDLTLVVNGEDEGATTECDLASILAVCSNLVRLDIDCFAPTGSYDERRALFRAFEQLKKLEILTIQEGMFVNDEFAALDWQCPLRVLALSSADDLSFPSFWDLIHKFTSTLECLDIDGVPHTNVEQDNKKFVGRHVSLSRLDTLVISTQHESAFLLESFVQCPIRTFGLGFCPAVSYADIERFVALHAQTLKRVEVKHDAALTEAQVESLEVYCHAKGIECELLEDDESSSEEQDDSSEGEDEDALDHDEWVEEDEDAGSDWGSDVGAL</sequence>
<reference evidence="2 3" key="1">
    <citation type="submission" date="2019-07" db="EMBL/GenBank/DDBJ databases">
        <title>Rhodotorula toruloides NBRC10032 genome sequencing.</title>
        <authorList>
            <person name="Shida Y."/>
            <person name="Takaku H."/>
            <person name="Ogasawara W."/>
            <person name="Mori K."/>
        </authorList>
    </citation>
    <scope>NUCLEOTIDE SEQUENCE [LARGE SCALE GENOMIC DNA]</scope>
    <source>
        <strain evidence="2 3">NBRC10032</strain>
    </source>
</reference>
<comment type="caution">
    <text evidence="2">The sequence shown here is derived from an EMBL/GenBank/DDBJ whole genome shotgun (WGS) entry which is preliminary data.</text>
</comment>
<feature type="region of interest" description="Disordered" evidence="1">
    <location>
        <begin position="562"/>
        <end position="607"/>
    </location>
</feature>
<feature type="compositionally biased region" description="Acidic residues" evidence="1">
    <location>
        <begin position="75"/>
        <end position="86"/>
    </location>
</feature>
<dbReference type="InterPro" id="IPR032675">
    <property type="entry name" value="LRR_dom_sf"/>
</dbReference>
<dbReference type="AlphaFoldDB" id="A0A511KB47"/>
<gene>
    <name evidence="2" type="ORF">Rt10032_c02g1212</name>
</gene>
<dbReference type="EMBL" id="BJWK01000002">
    <property type="protein sequence ID" value="GEM07195.1"/>
    <property type="molecule type" value="Genomic_DNA"/>
</dbReference>
<evidence type="ECO:0000313" key="3">
    <source>
        <dbReference type="Proteomes" id="UP000321518"/>
    </source>
</evidence>
<feature type="region of interest" description="Disordered" evidence="1">
    <location>
        <begin position="1"/>
        <end position="44"/>
    </location>
</feature>
<dbReference type="OrthoDB" id="2536853at2759"/>
<evidence type="ECO:0000313" key="2">
    <source>
        <dbReference type="EMBL" id="GEM07195.1"/>
    </source>
</evidence>
<accession>A0A511KB47</accession>
<name>A0A511KB47_RHOTO</name>
<feature type="region of interest" description="Disordered" evidence="1">
    <location>
        <begin position="75"/>
        <end position="108"/>
    </location>
</feature>
<feature type="compositionally biased region" description="Acidic residues" evidence="1">
    <location>
        <begin position="562"/>
        <end position="597"/>
    </location>
</feature>
<feature type="compositionally biased region" description="Basic and acidic residues" evidence="1">
    <location>
        <begin position="1"/>
        <end position="17"/>
    </location>
</feature>
<dbReference type="Gene3D" id="3.80.10.10">
    <property type="entry name" value="Ribonuclease Inhibitor"/>
    <property type="match status" value="1"/>
</dbReference>
<dbReference type="Proteomes" id="UP000321518">
    <property type="component" value="Unassembled WGS sequence"/>
</dbReference>
<protein>
    <submittedName>
        <fullName evidence="2">Proteophosphoglycan ppg4</fullName>
    </submittedName>
</protein>
<evidence type="ECO:0000256" key="1">
    <source>
        <dbReference type="SAM" id="MobiDB-lite"/>
    </source>
</evidence>
<organism evidence="2 3">
    <name type="scientific">Rhodotorula toruloides</name>
    <name type="common">Yeast</name>
    <name type="synonym">Rhodosporidium toruloides</name>
    <dbReference type="NCBI Taxonomy" id="5286"/>
    <lineage>
        <taxon>Eukaryota</taxon>
        <taxon>Fungi</taxon>
        <taxon>Dikarya</taxon>
        <taxon>Basidiomycota</taxon>
        <taxon>Pucciniomycotina</taxon>
        <taxon>Microbotryomycetes</taxon>
        <taxon>Sporidiobolales</taxon>
        <taxon>Sporidiobolaceae</taxon>
        <taxon>Rhodotorula</taxon>
    </lineage>
</organism>